<organism evidence="2 3">
    <name type="scientific">Ilex paraguariensis</name>
    <name type="common">yerba mate</name>
    <dbReference type="NCBI Taxonomy" id="185542"/>
    <lineage>
        <taxon>Eukaryota</taxon>
        <taxon>Viridiplantae</taxon>
        <taxon>Streptophyta</taxon>
        <taxon>Embryophyta</taxon>
        <taxon>Tracheophyta</taxon>
        <taxon>Spermatophyta</taxon>
        <taxon>Magnoliopsida</taxon>
        <taxon>eudicotyledons</taxon>
        <taxon>Gunneridae</taxon>
        <taxon>Pentapetalae</taxon>
        <taxon>asterids</taxon>
        <taxon>campanulids</taxon>
        <taxon>Aquifoliales</taxon>
        <taxon>Aquifoliaceae</taxon>
        <taxon>Ilex</taxon>
    </lineage>
</organism>
<dbReference type="EMBL" id="CAUOFW020001414">
    <property type="protein sequence ID" value="CAK9144688.1"/>
    <property type="molecule type" value="Genomic_DNA"/>
</dbReference>
<reference evidence="2 3" key="1">
    <citation type="submission" date="2024-02" db="EMBL/GenBank/DDBJ databases">
        <authorList>
            <person name="Vignale AGUSTIN F."/>
            <person name="Sosa J E."/>
            <person name="Modenutti C."/>
        </authorList>
    </citation>
    <scope>NUCLEOTIDE SEQUENCE [LARGE SCALE GENOMIC DNA]</scope>
</reference>
<comment type="caution">
    <text evidence="2">The sequence shown here is derived from an EMBL/GenBank/DDBJ whole genome shotgun (WGS) entry which is preliminary data.</text>
</comment>
<evidence type="ECO:0000313" key="3">
    <source>
        <dbReference type="Proteomes" id="UP001642360"/>
    </source>
</evidence>
<evidence type="ECO:0000313" key="2">
    <source>
        <dbReference type="EMBL" id="CAK9144688.1"/>
    </source>
</evidence>
<gene>
    <name evidence="2" type="ORF">ILEXP_LOCUS12449</name>
</gene>
<keyword evidence="3" id="KW-1185">Reference proteome</keyword>
<dbReference type="AlphaFoldDB" id="A0ABC8RPU1"/>
<name>A0ABC8RPU1_9AQUA</name>
<feature type="chain" id="PRO_5044772241" evidence="1">
    <location>
        <begin position="29"/>
        <end position="104"/>
    </location>
</feature>
<accession>A0ABC8RPU1</accession>
<feature type="signal peptide" evidence="1">
    <location>
        <begin position="1"/>
        <end position="28"/>
    </location>
</feature>
<keyword evidence="1" id="KW-0732">Signal</keyword>
<sequence>MKFHSRAQVALLLALLFTLQTCHTGAQAARLLSTKVHPSSQSTMAASSQTHKDLQVDKKDPFKQVQASIRGLKEVANAREQYRQSNSFVNFGYTLLPEWSVYIC</sequence>
<dbReference type="Proteomes" id="UP001642360">
    <property type="component" value="Unassembled WGS sequence"/>
</dbReference>
<protein>
    <submittedName>
        <fullName evidence="2">Uncharacterized protein</fullName>
    </submittedName>
</protein>
<proteinExistence type="predicted"/>
<evidence type="ECO:0000256" key="1">
    <source>
        <dbReference type="SAM" id="SignalP"/>
    </source>
</evidence>